<keyword evidence="2" id="KW-0472">Membrane</keyword>
<name>T0PYR6_SAPDV</name>
<organism evidence="3 4">
    <name type="scientific">Saprolegnia diclina (strain VS20)</name>
    <dbReference type="NCBI Taxonomy" id="1156394"/>
    <lineage>
        <taxon>Eukaryota</taxon>
        <taxon>Sar</taxon>
        <taxon>Stramenopiles</taxon>
        <taxon>Oomycota</taxon>
        <taxon>Saprolegniomycetes</taxon>
        <taxon>Saprolegniales</taxon>
        <taxon>Saprolegniaceae</taxon>
        <taxon>Saprolegnia</taxon>
    </lineage>
</organism>
<dbReference type="GeneID" id="19952474"/>
<reference evidence="3 4" key="1">
    <citation type="submission" date="2012-04" db="EMBL/GenBank/DDBJ databases">
        <title>The Genome Sequence of Saprolegnia declina VS20.</title>
        <authorList>
            <consortium name="The Broad Institute Genome Sequencing Platform"/>
            <person name="Russ C."/>
            <person name="Nusbaum C."/>
            <person name="Tyler B."/>
            <person name="van West P."/>
            <person name="Dieguez-Uribeondo J."/>
            <person name="de Bruijn I."/>
            <person name="Tripathy S."/>
            <person name="Jiang R."/>
            <person name="Young S.K."/>
            <person name="Zeng Q."/>
            <person name="Gargeya S."/>
            <person name="Fitzgerald M."/>
            <person name="Haas B."/>
            <person name="Abouelleil A."/>
            <person name="Alvarado L."/>
            <person name="Arachchi H.M."/>
            <person name="Berlin A."/>
            <person name="Chapman S.B."/>
            <person name="Goldberg J."/>
            <person name="Griggs A."/>
            <person name="Gujja S."/>
            <person name="Hansen M."/>
            <person name="Howarth C."/>
            <person name="Imamovic A."/>
            <person name="Larimer J."/>
            <person name="McCowen C."/>
            <person name="Montmayeur A."/>
            <person name="Murphy C."/>
            <person name="Neiman D."/>
            <person name="Pearson M."/>
            <person name="Priest M."/>
            <person name="Roberts A."/>
            <person name="Saif S."/>
            <person name="Shea T."/>
            <person name="Sisk P."/>
            <person name="Sykes S."/>
            <person name="Wortman J."/>
            <person name="Nusbaum C."/>
            <person name="Birren B."/>
        </authorList>
    </citation>
    <scope>NUCLEOTIDE SEQUENCE [LARGE SCALE GENOMIC DNA]</scope>
    <source>
        <strain evidence="3 4">VS20</strain>
    </source>
</reference>
<keyword evidence="2" id="KW-0812">Transmembrane</keyword>
<feature type="region of interest" description="Disordered" evidence="1">
    <location>
        <begin position="1"/>
        <end position="28"/>
    </location>
</feature>
<gene>
    <name evidence="3" type="ORF">SDRG_11747</name>
</gene>
<feature type="transmembrane region" description="Helical" evidence="2">
    <location>
        <begin position="39"/>
        <end position="61"/>
    </location>
</feature>
<feature type="transmembrane region" description="Helical" evidence="2">
    <location>
        <begin position="596"/>
        <end position="622"/>
    </location>
</feature>
<evidence type="ECO:0000256" key="2">
    <source>
        <dbReference type="SAM" id="Phobius"/>
    </source>
</evidence>
<dbReference type="AlphaFoldDB" id="T0PYR6"/>
<dbReference type="Proteomes" id="UP000030762">
    <property type="component" value="Unassembled WGS sequence"/>
</dbReference>
<evidence type="ECO:0000313" key="3">
    <source>
        <dbReference type="EMBL" id="EQC30694.1"/>
    </source>
</evidence>
<evidence type="ECO:0000256" key="1">
    <source>
        <dbReference type="SAM" id="MobiDB-lite"/>
    </source>
</evidence>
<keyword evidence="4" id="KW-1185">Reference proteome</keyword>
<sequence>MMMQSRRVQPSGARVERRPSTSTSSTNLLSPSAPWRYRLGFGIATAIASVLVGGYFSLLVFQSFGNDLWWPRYSLAYQAYLIDVLNTALLASPTGSVNLVSDTVRVAKTYDIASSFTSISPTYMRYLLYHELTSVEHGIASLRAMNPGDALVVKSQYCWVDFAHALEMAHTAARQARCARYAANGAVYLASVLRNIDYGVFIRIFGGVGGTFTVGLGLGLQESNAGRAFLQSLDHVDTSIAQEAALWQSFGLNRFELQWHNRYQAGITERATILNALGRSATITLKDLPQRLESWSSGILYWQLNNDLYSVQPCNESLLRNNVSNSFTLGNCVPTFETFSALYDANGEYAAQRLIVHTHIGPFLSIDTFFIPAPRALQAFVLQVATALRRPEIATRIEKAIPSGVLEPTPPAWATGYAFYGGSPLCLYSNPTPFVQQPFDATTLCTSIQPMTTTFSPMSLLLARAMTLTMSSDRLCECDASGQCGSALAAADATLKEWQINTSGFDASTIGPVGIMQYVTPTTTASNWTLLFQPLLSPDAFGFYGWLMLYDWAFGAREVVAFEGDVATWTLISSTYAAQTYSTSGGNLYVPNSTTMIAYIILYTTIVASLVLLAALISTYALPARVAPANWFAFHRLVGAAWSGRPLLLIRGGAAIVMLSTANVELRESSSGWSYFTCDARSILEIVVLSVEATWLSLLFQDVARLLVHASTLRYATPCAVIACAIHIGLEVADPITPVASLQRSCTNTNLDTAVVCAGSTVAIGDVGRAQVLVTTHVLLTLLGIASASLVCRPAAHSAENDVAPQFYLLSGLATLYLAPTSPTGDDSVPNDPVACLLAGLIPYATLDSIYLFDLNRWVIVKSTKDPKEAFRPLHSNVVCVTRRTSLQRPVASVSAPTHALVQSLSRAARWWSTVSYVTPILVSLAFMALSIETSILYLSVSATSLTNDLAWAHFSMPSTHRFLASYLSADFARGNLTARPLQLDAIDVNLVASSLGDASSSSMTLPGNFGARVQMRTLQRDLRSAIEGLRSTQPANIPWVFSAYCYVDLNMTLEMANSAKRQDRCRNMTTNGAVYLETTLRNTDWDELRAEWGDAFDVALGHDLDATNAGKTWLRTVRAAAAHWVTLDVEEAYWRHFGITTYRLQWQNFKTIGLVNTYHRHGRQEPSLG</sequence>
<protein>
    <submittedName>
        <fullName evidence="3">Uncharacterized protein</fullName>
    </submittedName>
</protein>
<dbReference type="OrthoDB" id="10414119at2759"/>
<evidence type="ECO:0000313" key="4">
    <source>
        <dbReference type="Proteomes" id="UP000030762"/>
    </source>
</evidence>
<accession>T0PYR6</accession>
<keyword evidence="2" id="KW-1133">Transmembrane helix</keyword>
<dbReference type="EMBL" id="JH767174">
    <property type="protein sequence ID" value="EQC30694.1"/>
    <property type="molecule type" value="Genomic_DNA"/>
</dbReference>
<dbReference type="VEuPathDB" id="FungiDB:SDRG_11747"/>
<dbReference type="OMA" id="RFELQWH"/>
<proteinExistence type="predicted"/>
<dbReference type="RefSeq" id="XP_008616020.1">
    <property type="nucleotide sequence ID" value="XM_008617798.1"/>
</dbReference>
<dbReference type="InParanoid" id="T0PYR6"/>